<feature type="transmembrane region" description="Helical" evidence="1">
    <location>
        <begin position="137"/>
        <end position="156"/>
    </location>
</feature>
<accession>A0ABU8DY44</accession>
<feature type="transmembrane region" description="Helical" evidence="1">
    <location>
        <begin position="105"/>
        <end position="125"/>
    </location>
</feature>
<evidence type="ECO:0000256" key="1">
    <source>
        <dbReference type="SAM" id="Phobius"/>
    </source>
</evidence>
<keyword evidence="1" id="KW-1133">Transmembrane helix</keyword>
<dbReference type="Proteomes" id="UP001361570">
    <property type="component" value="Unassembled WGS sequence"/>
</dbReference>
<evidence type="ECO:0000259" key="2">
    <source>
        <dbReference type="Pfam" id="PF07786"/>
    </source>
</evidence>
<dbReference type="EMBL" id="JBAPLU010000025">
    <property type="protein sequence ID" value="MEI4273755.1"/>
    <property type="molecule type" value="Genomic_DNA"/>
</dbReference>
<proteinExistence type="predicted"/>
<comment type="caution">
    <text evidence="3">The sequence shown here is derived from an EMBL/GenBank/DDBJ whole genome shotgun (WGS) entry which is preliminary data.</text>
</comment>
<sequence>MGSEVGAAAGTTVRLHGVDVARGLAVVGMLFVDNRGNAEIGEQFVHAPWHGLRLADVVFPVFLLVVGVSMPFSRRADRPGAVVLRVLKLALLGWLIVVAKYGFDAVGAGVLGHVAGAYLLCWLLLRLPRRAQVPTAAAVLAVLTLVAVLVPVPGTGRTAVEPDASWAHWFDDLLGLDFSAEAPHSYLPSAVTVFLGVLAGRALLECGARGALPRMLAGAGALLVVGLAVAPLLPVNKRLWTPSFVLVTGGIGLLVLATAIWLVDVRGVRRPFRPAEVLGLNAIVAFATSELLFRALLRYDVQPAVDRWLTGLTSATTAAYLYAGLSVVVVWAVCQLLARRGIVVRI</sequence>
<name>A0ABU8DY44_9ACTN</name>
<dbReference type="InterPro" id="IPR012429">
    <property type="entry name" value="HGSNAT_cat"/>
</dbReference>
<feature type="transmembrane region" description="Helical" evidence="1">
    <location>
        <begin position="216"/>
        <end position="233"/>
    </location>
</feature>
<feature type="transmembrane region" description="Helical" evidence="1">
    <location>
        <begin position="186"/>
        <end position="204"/>
    </location>
</feature>
<dbReference type="Pfam" id="PF07786">
    <property type="entry name" value="HGSNAT_cat"/>
    <property type="match status" value="1"/>
</dbReference>
<gene>
    <name evidence="3" type="ORF">TEK04_18700</name>
</gene>
<feature type="domain" description="Heparan-alpha-glucosaminide N-acetyltransferase catalytic" evidence="2">
    <location>
        <begin position="14"/>
        <end position="206"/>
    </location>
</feature>
<evidence type="ECO:0000313" key="3">
    <source>
        <dbReference type="EMBL" id="MEI4273755.1"/>
    </source>
</evidence>
<feature type="transmembrane region" description="Helical" evidence="1">
    <location>
        <begin position="82"/>
        <end position="99"/>
    </location>
</feature>
<feature type="transmembrane region" description="Helical" evidence="1">
    <location>
        <begin position="275"/>
        <end position="297"/>
    </location>
</feature>
<dbReference type="PANTHER" id="PTHR31061:SF24">
    <property type="entry name" value="LD22376P"/>
    <property type="match status" value="1"/>
</dbReference>
<protein>
    <submittedName>
        <fullName evidence="3">Heparan-alpha-glucosaminide N-acetyltransferase domain-containing protein</fullName>
    </submittedName>
</protein>
<feature type="transmembrane region" description="Helical" evidence="1">
    <location>
        <begin position="317"/>
        <end position="338"/>
    </location>
</feature>
<evidence type="ECO:0000313" key="4">
    <source>
        <dbReference type="Proteomes" id="UP001361570"/>
    </source>
</evidence>
<dbReference type="RefSeq" id="WP_336405870.1">
    <property type="nucleotide sequence ID" value="NZ_JBAPLU010000025.1"/>
</dbReference>
<dbReference type="PANTHER" id="PTHR31061">
    <property type="entry name" value="LD22376P"/>
    <property type="match status" value="1"/>
</dbReference>
<keyword evidence="4" id="KW-1185">Reference proteome</keyword>
<feature type="transmembrane region" description="Helical" evidence="1">
    <location>
        <begin position="51"/>
        <end position="70"/>
    </location>
</feature>
<reference evidence="3 4" key="1">
    <citation type="submission" date="2024-03" db="EMBL/GenBank/DDBJ databases">
        <title>Draft genome sequence of Klenkia sp. LSe6-5.</title>
        <authorList>
            <person name="Duangmal K."/>
            <person name="Chantavorakit T."/>
        </authorList>
    </citation>
    <scope>NUCLEOTIDE SEQUENCE [LARGE SCALE GENOMIC DNA]</scope>
    <source>
        <strain evidence="3 4">LSe6-5</strain>
    </source>
</reference>
<keyword evidence="1" id="KW-0812">Transmembrane</keyword>
<keyword evidence="1" id="KW-0472">Membrane</keyword>
<feature type="transmembrane region" description="Helical" evidence="1">
    <location>
        <begin position="239"/>
        <end position="263"/>
    </location>
</feature>
<organism evidence="3 4">
    <name type="scientific">Klenkia sesuvii</name>
    <dbReference type="NCBI Taxonomy" id="3103137"/>
    <lineage>
        <taxon>Bacteria</taxon>
        <taxon>Bacillati</taxon>
        <taxon>Actinomycetota</taxon>
        <taxon>Actinomycetes</taxon>
        <taxon>Geodermatophilales</taxon>
        <taxon>Geodermatophilaceae</taxon>
        <taxon>Klenkia</taxon>
    </lineage>
</organism>